<sequence length="133" mass="13638">MRPAIGDPRRALAFAAGDLLAIGAVVGWGLYSHHGAAAFATPIDSFMTVLPFLLGWPIPAVLAGVYEDGVIGDPIAAARYVTVAGIAAANLGLILRTSPLFEGSAAWPFGLVVTGSTLVVLLGWRVVAATLLD</sequence>
<keyword evidence="1" id="KW-0472">Membrane</keyword>
<feature type="transmembrane region" description="Helical" evidence="1">
    <location>
        <begin position="107"/>
        <end position="132"/>
    </location>
</feature>
<dbReference type="Proteomes" id="UP001500420">
    <property type="component" value="Unassembled WGS sequence"/>
</dbReference>
<evidence type="ECO:0000313" key="3">
    <source>
        <dbReference type="Proteomes" id="UP001500420"/>
    </source>
</evidence>
<dbReference type="EMBL" id="BAAADV010000007">
    <property type="protein sequence ID" value="GAA0678451.1"/>
    <property type="molecule type" value="Genomic_DNA"/>
</dbReference>
<dbReference type="InterPro" id="IPR021414">
    <property type="entry name" value="DUF3054"/>
</dbReference>
<evidence type="ECO:0008006" key="4">
    <source>
        <dbReference type="Google" id="ProtNLM"/>
    </source>
</evidence>
<name>A0AAV3TEF1_9EURY</name>
<proteinExistence type="predicted"/>
<accession>A0AAV3TEF1</accession>
<evidence type="ECO:0000313" key="2">
    <source>
        <dbReference type="EMBL" id="GAA0678451.1"/>
    </source>
</evidence>
<reference evidence="2 3" key="1">
    <citation type="journal article" date="2019" name="Int. J. Syst. Evol. Microbiol.">
        <title>The Global Catalogue of Microorganisms (GCM) 10K type strain sequencing project: providing services to taxonomists for standard genome sequencing and annotation.</title>
        <authorList>
            <consortium name="The Broad Institute Genomics Platform"/>
            <consortium name="The Broad Institute Genome Sequencing Center for Infectious Disease"/>
            <person name="Wu L."/>
            <person name="Ma J."/>
        </authorList>
    </citation>
    <scope>NUCLEOTIDE SEQUENCE [LARGE SCALE GENOMIC DNA]</scope>
    <source>
        <strain evidence="2 3">JCM 16328</strain>
    </source>
</reference>
<dbReference type="AlphaFoldDB" id="A0AAV3TEF1"/>
<feature type="transmembrane region" description="Helical" evidence="1">
    <location>
        <begin position="12"/>
        <end position="31"/>
    </location>
</feature>
<feature type="transmembrane region" description="Helical" evidence="1">
    <location>
        <begin position="77"/>
        <end position="95"/>
    </location>
</feature>
<keyword evidence="3" id="KW-1185">Reference proteome</keyword>
<keyword evidence="1" id="KW-1133">Transmembrane helix</keyword>
<evidence type="ECO:0000256" key="1">
    <source>
        <dbReference type="SAM" id="Phobius"/>
    </source>
</evidence>
<feature type="transmembrane region" description="Helical" evidence="1">
    <location>
        <begin position="43"/>
        <end position="65"/>
    </location>
</feature>
<gene>
    <name evidence="2" type="ORF">GCM10009020_28450</name>
</gene>
<keyword evidence="1" id="KW-0812">Transmembrane</keyword>
<dbReference type="Pfam" id="PF11255">
    <property type="entry name" value="DUF3054"/>
    <property type="match status" value="1"/>
</dbReference>
<organism evidence="2 3">
    <name type="scientific">Natronoarchaeum mannanilyticum</name>
    <dbReference type="NCBI Taxonomy" id="926360"/>
    <lineage>
        <taxon>Archaea</taxon>
        <taxon>Methanobacteriati</taxon>
        <taxon>Methanobacteriota</taxon>
        <taxon>Stenosarchaea group</taxon>
        <taxon>Halobacteria</taxon>
        <taxon>Halobacteriales</taxon>
        <taxon>Natronoarchaeaceae</taxon>
    </lineage>
</organism>
<protein>
    <recommendedName>
        <fullName evidence="4">DUF3054 domain-containing protein</fullName>
    </recommendedName>
</protein>
<comment type="caution">
    <text evidence="2">The sequence shown here is derived from an EMBL/GenBank/DDBJ whole genome shotgun (WGS) entry which is preliminary data.</text>
</comment>